<proteinExistence type="inferred from homology"/>
<feature type="binding site" evidence="11">
    <location>
        <position position="136"/>
    </location>
    <ligand>
        <name>ATP</name>
        <dbReference type="ChEBI" id="CHEBI:30616"/>
    </ligand>
</feature>
<keyword evidence="2" id="KW-0808">Transferase</keyword>
<evidence type="ECO:0000256" key="1">
    <source>
        <dbReference type="ARBA" id="ARBA00022527"/>
    </source>
</evidence>
<gene>
    <name evidence="13" type="ORF">CROS1456_LOCUS256</name>
</gene>
<dbReference type="Gene3D" id="1.10.510.10">
    <property type="entry name" value="Transferase(Phosphotransferase) domain 1"/>
    <property type="match status" value="1"/>
</dbReference>
<dbReference type="PROSITE" id="PS00107">
    <property type="entry name" value="PROTEIN_KINASE_ATP"/>
    <property type="match status" value="1"/>
</dbReference>
<comment type="similarity">
    <text evidence="6">Belongs to the protein kinase superfamily. STE Ser/Thr protein kinase family. MAP kinase kinase subfamily.</text>
</comment>
<keyword evidence="4" id="KW-0418">Kinase</keyword>
<evidence type="ECO:0000256" key="10">
    <source>
        <dbReference type="ARBA" id="ARBA00051693"/>
    </source>
</evidence>
<dbReference type="SUPFAM" id="SSF56112">
    <property type="entry name" value="Protein kinase-like (PK-like)"/>
    <property type="match status" value="1"/>
</dbReference>
<evidence type="ECO:0000256" key="5">
    <source>
        <dbReference type="ARBA" id="ARBA00022840"/>
    </source>
</evidence>
<dbReference type="InterPro" id="IPR000719">
    <property type="entry name" value="Prot_kinase_dom"/>
</dbReference>
<keyword evidence="3 11" id="KW-0547">Nucleotide-binding</keyword>
<reference evidence="13" key="1">
    <citation type="submission" date="2021-01" db="EMBL/GenBank/DDBJ databases">
        <authorList>
            <person name="Corre E."/>
            <person name="Pelletier E."/>
            <person name="Niang G."/>
            <person name="Scheremetjew M."/>
            <person name="Finn R."/>
            <person name="Kale V."/>
            <person name="Holt S."/>
            <person name="Cochrane G."/>
            <person name="Meng A."/>
            <person name="Brown T."/>
            <person name="Cohen L."/>
        </authorList>
    </citation>
    <scope>NUCLEOTIDE SEQUENCE</scope>
    <source>
        <strain evidence="13">RCC1871</strain>
    </source>
</reference>
<evidence type="ECO:0000256" key="2">
    <source>
        <dbReference type="ARBA" id="ARBA00022679"/>
    </source>
</evidence>
<dbReference type="PROSITE" id="PS00108">
    <property type="entry name" value="PROTEIN_KINASE_ST"/>
    <property type="match status" value="1"/>
</dbReference>
<comment type="catalytic activity">
    <reaction evidence="10">
        <text>L-tyrosyl-[protein] + ATP = O-phospho-L-tyrosyl-[protein] + ADP + H(+)</text>
        <dbReference type="Rhea" id="RHEA:10596"/>
        <dbReference type="Rhea" id="RHEA-COMP:10136"/>
        <dbReference type="Rhea" id="RHEA-COMP:20101"/>
        <dbReference type="ChEBI" id="CHEBI:15378"/>
        <dbReference type="ChEBI" id="CHEBI:30616"/>
        <dbReference type="ChEBI" id="CHEBI:46858"/>
        <dbReference type="ChEBI" id="CHEBI:61978"/>
        <dbReference type="ChEBI" id="CHEBI:456216"/>
        <dbReference type="EC" id="2.7.12.2"/>
    </reaction>
</comment>
<dbReference type="FunFam" id="1.10.510.10:FF:000432">
    <property type="entry name" value="mitogen-activated protein kinase kinase 3"/>
    <property type="match status" value="1"/>
</dbReference>
<dbReference type="PROSITE" id="PS50011">
    <property type="entry name" value="PROTEIN_KINASE_DOM"/>
    <property type="match status" value="1"/>
</dbReference>
<evidence type="ECO:0000313" key="13">
    <source>
        <dbReference type="EMBL" id="CAE0187190.1"/>
    </source>
</evidence>
<comment type="catalytic activity">
    <reaction evidence="9">
        <text>L-threonyl-[protein] + ATP = O-phospho-L-threonyl-[protein] + ADP + H(+)</text>
        <dbReference type="Rhea" id="RHEA:46608"/>
        <dbReference type="Rhea" id="RHEA-COMP:11060"/>
        <dbReference type="Rhea" id="RHEA-COMP:11605"/>
        <dbReference type="ChEBI" id="CHEBI:15378"/>
        <dbReference type="ChEBI" id="CHEBI:30013"/>
        <dbReference type="ChEBI" id="CHEBI:30616"/>
        <dbReference type="ChEBI" id="CHEBI:61977"/>
        <dbReference type="ChEBI" id="CHEBI:456216"/>
        <dbReference type="EC" id="2.7.12.2"/>
    </reaction>
</comment>
<dbReference type="EMBL" id="HBHZ01000314">
    <property type="protein sequence ID" value="CAE0187190.1"/>
    <property type="molecule type" value="Transcribed_RNA"/>
</dbReference>
<dbReference type="GO" id="GO:0005524">
    <property type="term" value="F:ATP binding"/>
    <property type="evidence" value="ECO:0007669"/>
    <property type="project" value="UniProtKB-UniRule"/>
</dbReference>
<dbReference type="PANTHER" id="PTHR48013">
    <property type="entry name" value="DUAL SPECIFICITY MITOGEN-ACTIVATED PROTEIN KINASE KINASE 5-RELATED"/>
    <property type="match status" value="1"/>
</dbReference>
<accession>A0A7S3C676</accession>
<dbReference type="Gene3D" id="3.30.200.20">
    <property type="entry name" value="Phosphorylase Kinase, domain 1"/>
    <property type="match status" value="1"/>
</dbReference>
<dbReference type="AlphaFoldDB" id="A0A7S3C676"/>
<dbReference type="InterPro" id="IPR017441">
    <property type="entry name" value="Protein_kinase_ATP_BS"/>
</dbReference>
<protein>
    <recommendedName>
        <fullName evidence="7">mitogen-activated protein kinase kinase</fullName>
        <ecNumber evidence="7">2.7.12.2</ecNumber>
    </recommendedName>
</protein>
<comment type="catalytic activity">
    <reaction evidence="8">
        <text>L-seryl-[protein] + ATP = O-phospho-L-seryl-[protein] + ADP + H(+)</text>
        <dbReference type="Rhea" id="RHEA:17989"/>
        <dbReference type="Rhea" id="RHEA-COMP:9863"/>
        <dbReference type="Rhea" id="RHEA-COMP:11604"/>
        <dbReference type="ChEBI" id="CHEBI:15378"/>
        <dbReference type="ChEBI" id="CHEBI:29999"/>
        <dbReference type="ChEBI" id="CHEBI:30616"/>
        <dbReference type="ChEBI" id="CHEBI:83421"/>
        <dbReference type="ChEBI" id="CHEBI:456216"/>
        <dbReference type="EC" id="2.7.12.2"/>
    </reaction>
</comment>
<keyword evidence="1" id="KW-0723">Serine/threonine-protein kinase</keyword>
<sequence length="531" mass="59489">MEEWEGEIDSSWGVGDRGVCGHLLETFVRLRQSCEHNMKALKANTLLKLTKLACDVQEDDAQSADEGSQMIIRSKSLGECTLNQRGVRRVSGAGEVLDLDLNATDLFIDKAHLGRGASGHVQRAIHKPSNRCVAVKTVKVYDEESRRQTVNELKAVLKRGSTESVDNLESADCLVSFLGGYFEPSTSETSFVLDLMDGSLADILATRAKIPDHVIRHIARRTLRGLHHMHTKRVIHRDIKPSNILVSANGDVKLSDFGISKSVSDSFSKAATFCGTVTYMSPERINNAPYSYAADLWSLGVTLLECATGKYPYDGHQGPVDLMLHIVNDDPPVPPDTLSESLRHLLDCFLEKDPERRQTAEQLLQHPYFVEEESPLEVSKFMSGVLKVSQLRESQLVLVTRYMYSLADTGYGGILTYCPKNTKKGLYDPSCVLQIDGENFSIDKVSVSILNFYSKACNITDFKETSMRHQVQNIDYQHLREQEMHVIAALVTVECKETMQHATFHDTLIFRQEEFGKFLIVSHIRRSISMA</sequence>
<organism evidence="13">
    <name type="scientific">Chloropicon roscoffensis</name>
    <dbReference type="NCBI Taxonomy" id="1461544"/>
    <lineage>
        <taxon>Eukaryota</taxon>
        <taxon>Viridiplantae</taxon>
        <taxon>Chlorophyta</taxon>
        <taxon>Chloropicophyceae</taxon>
        <taxon>Chloropicales</taxon>
        <taxon>Chloropicaceae</taxon>
        <taxon>Chloropicon</taxon>
    </lineage>
</organism>
<dbReference type="EC" id="2.7.12.2" evidence="7"/>
<evidence type="ECO:0000259" key="12">
    <source>
        <dbReference type="PROSITE" id="PS50011"/>
    </source>
</evidence>
<evidence type="ECO:0000256" key="7">
    <source>
        <dbReference type="ARBA" id="ARBA00038999"/>
    </source>
</evidence>
<dbReference type="SMART" id="SM00220">
    <property type="entry name" value="S_TKc"/>
    <property type="match status" value="1"/>
</dbReference>
<name>A0A7S3C676_9CHLO</name>
<keyword evidence="5 11" id="KW-0067">ATP-binding</keyword>
<dbReference type="InterPro" id="IPR011009">
    <property type="entry name" value="Kinase-like_dom_sf"/>
</dbReference>
<evidence type="ECO:0000256" key="9">
    <source>
        <dbReference type="ARBA" id="ARBA00049299"/>
    </source>
</evidence>
<dbReference type="InterPro" id="IPR008271">
    <property type="entry name" value="Ser/Thr_kinase_AS"/>
</dbReference>
<evidence type="ECO:0000256" key="8">
    <source>
        <dbReference type="ARBA" id="ARBA00049014"/>
    </source>
</evidence>
<dbReference type="PANTHER" id="PTHR48013:SF9">
    <property type="entry name" value="DUAL SPECIFICITY MITOGEN-ACTIVATED PROTEIN KINASE KINASE 5"/>
    <property type="match status" value="1"/>
</dbReference>
<dbReference type="GO" id="GO:0004708">
    <property type="term" value="F:MAP kinase kinase activity"/>
    <property type="evidence" value="ECO:0007669"/>
    <property type="project" value="UniProtKB-EC"/>
</dbReference>
<dbReference type="GO" id="GO:0004674">
    <property type="term" value="F:protein serine/threonine kinase activity"/>
    <property type="evidence" value="ECO:0007669"/>
    <property type="project" value="UniProtKB-KW"/>
</dbReference>
<evidence type="ECO:0000256" key="3">
    <source>
        <dbReference type="ARBA" id="ARBA00022741"/>
    </source>
</evidence>
<evidence type="ECO:0000256" key="6">
    <source>
        <dbReference type="ARBA" id="ARBA00038035"/>
    </source>
</evidence>
<dbReference type="Pfam" id="PF00069">
    <property type="entry name" value="Pkinase"/>
    <property type="match status" value="1"/>
</dbReference>
<evidence type="ECO:0000256" key="4">
    <source>
        <dbReference type="ARBA" id="ARBA00022777"/>
    </source>
</evidence>
<evidence type="ECO:0000256" key="11">
    <source>
        <dbReference type="PROSITE-ProRule" id="PRU10141"/>
    </source>
</evidence>
<feature type="domain" description="Protein kinase" evidence="12">
    <location>
        <begin position="107"/>
        <end position="369"/>
    </location>
</feature>